<keyword evidence="3" id="KW-1185">Reference proteome</keyword>
<comment type="caution">
    <text evidence="2">The sequence shown here is derived from an EMBL/GenBank/DDBJ whole genome shotgun (WGS) entry which is preliminary data.</text>
</comment>
<evidence type="ECO:0000313" key="2">
    <source>
        <dbReference type="EMBL" id="KAH3885211.1"/>
    </source>
</evidence>
<proteinExistence type="predicted"/>
<organism evidence="2 3">
    <name type="scientific">Dreissena polymorpha</name>
    <name type="common">Zebra mussel</name>
    <name type="synonym">Mytilus polymorpha</name>
    <dbReference type="NCBI Taxonomy" id="45954"/>
    <lineage>
        <taxon>Eukaryota</taxon>
        <taxon>Metazoa</taxon>
        <taxon>Spiralia</taxon>
        <taxon>Lophotrochozoa</taxon>
        <taxon>Mollusca</taxon>
        <taxon>Bivalvia</taxon>
        <taxon>Autobranchia</taxon>
        <taxon>Heteroconchia</taxon>
        <taxon>Euheterodonta</taxon>
        <taxon>Imparidentia</taxon>
        <taxon>Neoheterodontei</taxon>
        <taxon>Myida</taxon>
        <taxon>Dreissenoidea</taxon>
        <taxon>Dreissenidae</taxon>
        <taxon>Dreissena</taxon>
    </lineage>
</organism>
<evidence type="ECO:0000256" key="1">
    <source>
        <dbReference type="SAM" id="MobiDB-lite"/>
    </source>
</evidence>
<protein>
    <submittedName>
        <fullName evidence="2">Uncharacterized protein</fullName>
    </submittedName>
</protein>
<sequence>MNQARDRFVPTPVPGGLTGAPQVSVMKYRHEISFLMGYFMRSHDDDEDDDDDDVDDDDDDDNDDYDDDDNDGTKCAYSFKMSMSIRFFINIESKKAGFFHHLMIL</sequence>
<feature type="region of interest" description="Disordered" evidence="1">
    <location>
        <begin position="45"/>
        <end position="73"/>
    </location>
</feature>
<accession>A0A9D4RXU2</accession>
<name>A0A9D4RXU2_DREPO</name>
<dbReference type="EMBL" id="JAIWYP010000001">
    <property type="protein sequence ID" value="KAH3885211.1"/>
    <property type="molecule type" value="Genomic_DNA"/>
</dbReference>
<feature type="compositionally biased region" description="Acidic residues" evidence="1">
    <location>
        <begin position="45"/>
        <end position="70"/>
    </location>
</feature>
<dbReference type="Proteomes" id="UP000828390">
    <property type="component" value="Unassembled WGS sequence"/>
</dbReference>
<gene>
    <name evidence="2" type="ORF">DPMN_009204</name>
</gene>
<reference evidence="2" key="2">
    <citation type="submission" date="2020-11" db="EMBL/GenBank/DDBJ databases">
        <authorList>
            <person name="McCartney M.A."/>
            <person name="Auch B."/>
            <person name="Kono T."/>
            <person name="Mallez S."/>
            <person name="Becker A."/>
            <person name="Gohl D.M."/>
            <person name="Silverstein K.A.T."/>
            <person name="Koren S."/>
            <person name="Bechman K.B."/>
            <person name="Herman A."/>
            <person name="Abrahante J.E."/>
            <person name="Garbe J."/>
        </authorList>
    </citation>
    <scope>NUCLEOTIDE SEQUENCE</scope>
    <source>
        <strain evidence="2">Duluth1</strain>
        <tissue evidence="2">Whole animal</tissue>
    </source>
</reference>
<reference evidence="2" key="1">
    <citation type="journal article" date="2019" name="bioRxiv">
        <title>The Genome of the Zebra Mussel, Dreissena polymorpha: A Resource for Invasive Species Research.</title>
        <authorList>
            <person name="McCartney M.A."/>
            <person name="Auch B."/>
            <person name="Kono T."/>
            <person name="Mallez S."/>
            <person name="Zhang Y."/>
            <person name="Obille A."/>
            <person name="Becker A."/>
            <person name="Abrahante J.E."/>
            <person name="Garbe J."/>
            <person name="Badalamenti J.P."/>
            <person name="Herman A."/>
            <person name="Mangelson H."/>
            <person name="Liachko I."/>
            <person name="Sullivan S."/>
            <person name="Sone E.D."/>
            <person name="Koren S."/>
            <person name="Silverstein K.A.T."/>
            <person name="Beckman K.B."/>
            <person name="Gohl D.M."/>
        </authorList>
    </citation>
    <scope>NUCLEOTIDE SEQUENCE</scope>
    <source>
        <strain evidence="2">Duluth1</strain>
        <tissue evidence="2">Whole animal</tissue>
    </source>
</reference>
<evidence type="ECO:0000313" key="3">
    <source>
        <dbReference type="Proteomes" id="UP000828390"/>
    </source>
</evidence>
<feature type="region of interest" description="Disordered" evidence="1">
    <location>
        <begin position="1"/>
        <end position="20"/>
    </location>
</feature>
<dbReference type="AlphaFoldDB" id="A0A9D4RXU2"/>